<dbReference type="InterPro" id="IPR057119">
    <property type="entry name" value="Phage_TTP_14"/>
</dbReference>
<accession>A0A8S5UFQ8</accession>
<protein>
    <submittedName>
        <fullName evidence="1">Uncharacterized protein</fullName>
    </submittedName>
</protein>
<dbReference type="EMBL" id="BK016080">
    <property type="protein sequence ID" value="DAF93259.1"/>
    <property type="molecule type" value="Genomic_DNA"/>
</dbReference>
<organism evidence="1">
    <name type="scientific">Myoviridae sp. ctcyQ27</name>
    <dbReference type="NCBI Taxonomy" id="2825139"/>
    <lineage>
        <taxon>Viruses</taxon>
        <taxon>Duplodnaviria</taxon>
        <taxon>Heunggongvirae</taxon>
        <taxon>Uroviricota</taxon>
        <taxon>Caudoviricetes</taxon>
    </lineage>
</organism>
<reference evidence="1" key="1">
    <citation type="journal article" date="2021" name="Proc. Natl. Acad. Sci. U.S.A.">
        <title>A Catalog of Tens of Thousands of Viruses from Human Metagenomes Reveals Hidden Associations with Chronic Diseases.</title>
        <authorList>
            <person name="Tisza M.J."/>
            <person name="Buck C.B."/>
        </authorList>
    </citation>
    <scope>NUCLEOTIDE SEQUENCE</scope>
    <source>
        <strain evidence="1">CtcyQ27</strain>
    </source>
</reference>
<proteinExistence type="predicted"/>
<sequence>MANLQSTFNTYSKRPRSVAEYTMMRGVTDFTNAAQFNAYLKGYQHLVVISVPEYLKVLGSNGNADAQKLLDLFCYILEYEFKGLDGIEDITVDNIEFTDGISTMNSMGKVTQQSASEISMSFTEKSGSVITKFIDMYIRGVRDPRTQAKTYHGLIKNGILAAGFENEVFNLMYIVTDETMLGLEKAYLLCNAWPNKVPSSIYNGTKGEIEKVDIEVTMQCFVIDGEEVDARALKMLAYLNEADAVKNMMAVNDGFSQNARDSVNGFNNHSENQIELDSGKFKYSVFDTVNSNFGIDVASTTSSGSNNNNANGG</sequence>
<name>A0A8S5UFQ8_9CAUD</name>
<evidence type="ECO:0000313" key="1">
    <source>
        <dbReference type="EMBL" id="DAF93259.1"/>
    </source>
</evidence>
<dbReference type="Pfam" id="PF23806">
    <property type="entry name" value="Phage_TTP_14"/>
    <property type="match status" value="1"/>
</dbReference>